<feature type="transmembrane region" description="Helical" evidence="10">
    <location>
        <begin position="294"/>
        <end position="320"/>
    </location>
</feature>
<evidence type="ECO:0000256" key="1">
    <source>
        <dbReference type="ARBA" id="ARBA00004141"/>
    </source>
</evidence>
<evidence type="ECO:0000313" key="14">
    <source>
        <dbReference type="Proteomes" id="UP001230268"/>
    </source>
</evidence>
<comment type="caution">
    <text evidence="13">The sequence shown here is derived from an EMBL/GenBank/DDBJ whole genome shotgun (WGS) entry which is preliminary data.</text>
</comment>
<reference evidence="13" key="1">
    <citation type="submission" date="2023-08" db="EMBL/GenBank/DDBJ databases">
        <title>Draft sequence of the Babesia gibsoni genome.</title>
        <authorList>
            <person name="Yamagishi J.Y."/>
            <person name="Xuan X.X."/>
        </authorList>
    </citation>
    <scope>NUCLEOTIDE SEQUENCE</scope>
    <source>
        <strain evidence="13">Azabu</strain>
    </source>
</reference>
<evidence type="ECO:0000256" key="9">
    <source>
        <dbReference type="SAM" id="MobiDB-lite"/>
    </source>
</evidence>
<dbReference type="SUPFAM" id="SSF52540">
    <property type="entry name" value="P-loop containing nucleoside triphosphate hydrolases"/>
    <property type="match status" value="2"/>
</dbReference>
<keyword evidence="14" id="KW-1185">Reference proteome</keyword>
<evidence type="ECO:0000256" key="8">
    <source>
        <dbReference type="ARBA" id="ARBA00023136"/>
    </source>
</evidence>
<dbReference type="PANTHER" id="PTHR24223">
    <property type="entry name" value="ATP-BINDING CASSETTE SUB-FAMILY C"/>
    <property type="match status" value="1"/>
</dbReference>
<keyword evidence="8 10" id="KW-0472">Membrane</keyword>
<feature type="transmembrane region" description="Helical" evidence="10">
    <location>
        <begin position="122"/>
        <end position="143"/>
    </location>
</feature>
<dbReference type="SMART" id="SM00382">
    <property type="entry name" value="AAA"/>
    <property type="match status" value="2"/>
</dbReference>
<dbReference type="Pfam" id="PF00005">
    <property type="entry name" value="ABC_tran"/>
    <property type="match status" value="2"/>
</dbReference>
<keyword evidence="3" id="KW-0813">Transport</keyword>
<dbReference type="InterPro" id="IPR027417">
    <property type="entry name" value="P-loop_NTPase"/>
</dbReference>
<feature type="domain" description="ABC transporter" evidence="11">
    <location>
        <begin position="1263"/>
        <end position="1531"/>
    </location>
</feature>
<gene>
    <name evidence="13" type="ORF">BgAZ_305810</name>
</gene>
<feature type="transmembrane region" description="Helical" evidence="10">
    <location>
        <begin position="1136"/>
        <end position="1155"/>
    </location>
</feature>
<evidence type="ECO:0000256" key="3">
    <source>
        <dbReference type="ARBA" id="ARBA00022448"/>
    </source>
</evidence>
<feature type="transmembrane region" description="Helical" evidence="10">
    <location>
        <begin position="869"/>
        <end position="898"/>
    </location>
</feature>
<feature type="transmembrane region" description="Helical" evidence="10">
    <location>
        <begin position="1047"/>
        <end position="1065"/>
    </location>
</feature>
<comment type="subcellular location">
    <subcellularLocation>
        <location evidence="1">Membrane</location>
        <topology evidence="1">Multi-pass membrane protein</topology>
    </subcellularLocation>
</comment>
<evidence type="ECO:0000256" key="6">
    <source>
        <dbReference type="ARBA" id="ARBA00022840"/>
    </source>
</evidence>
<evidence type="ECO:0000256" key="2">
    <source>
        <dbReference type="ARBA" id="ARBA00009726"/>
    </source>
</evidence>
<feature type="domain" description="ABC transporter" evidence="11">
    <location>
        <begin position="561"/>
        <end position="820"/>
    </location>
</feature>
<dbReference type="SUPFAM" id="SSF90123">
    <property type="entry name" value="ABC transporter transmembrane region"/>
    <property type="match status" value="2"/>
</dbReference>
<dbReference type="GO" id="GO:0016887">
    <property type="term" value="F:ATP hydrolysis activity"/>
    <property type="evidence" value="ECO:0007669"/>
    <property type="project" value="InterPro"/>
</dbReference>
<feature type="region of interest" description="Disordered" evidence="9">
    <location>
        <begin position="222"/>
        <end position="241"/>
    </location>
</feature>
<feature type="domain" description="ABC transmembrane type-1" evidence="12">
    <location>
        <begin position="125"/>
        <end position="399"/>
    </location>
</feature>
<dbReference type="InterPro" id="IPR003439">
    <property type="entry name" value="ABC_transporter-like_ATP-bd"/>
</dbReference>
<dbReference type="Gene3D" id="3.40.50.300">
    <property type="entry name" value="P-loop containing nucleotide triphosphate hydrolases"/>
    <property type="match status" value="2"/>
</dbReference>
<dbReference type="GO" id="GO:0140359">
    <property type="term" value="F:ABC-type transporter activity"/>
    <property type="evidence" value="ECO:0007669"/>
    <property type="project" value="InterPro"/>
</dbReference>
<dbReference type="InterPro" id="IPR036640">
    <property type="entry name" value="ABC1_TM_sf"/>
</dbReference>
<sequence length="1542" mass="174756">MSSATEKPTWRKKLQFWRRKRVNENEESDERTPEKGYRSYEFTRGFDFLTFGWFTKWSKTVAYENLDFEHYPAVPRREFDTFAATELSLYLKECKLKKRGPLFEKLLGYLRLSILRVFKYSFAYLFVLTVVKDIMEIMIIHLLQNALNNVSLNGIASVISYLCLIVLHLGIITFDIFLDGYHHFYNRRLAIRVEMTLHMLLFGKILTKNDYSKGIPSVKDGNKVKAGESGPSTSKELPDPSSDRAYLDEASILNLALFDVYEVSSGIVRIIDLINVPVKILLLGLWMYEQIGPVAIHALLILMTTTIIMIMCECQCAVLLKDYVTQMDLRLFKTQIVLEDVKELRLMKWLGYAMESVAVSRIHELQLCLKRAYLGAISNWVGMASPYIMSLAIFLISARTESPILRGMNLDKGRSIPLIHALSYFIQPFKKLPSHINDHLETALSCRRLEEYIYKRVLDFHIPTIYDKQSVKAADPNLDRHNPYQVDYSALDTDSMNAIYTFGKKTSSRLPLWMLKKKEKAKHLAAARNVTRLKQYKWGLMNTKSTTFDDGDIRRDTYMGVSYPHVVKLGFATFKSGNHTVLSNISLTLFPNQVCLITGPSGSGKTSLLNALLGQYQLTSGTSMFHKVHPITGVFTVVPLEVNLPIGYVSQDPWIQVGSVRECILFGHAMDATLYNKIVNAVGLDIDFNSWDMGDLRLVDEGGQNLSTGQRMRISIARCLYNQLKSYSNVHAMSYTLYCLDNIFSVLDPTLSAKIFNALFGEDGLLKGACVVMVIQDEFVDMVRYHGLNLSYMSFSVYHMKGLILDPYGESIENFMARQADKPMKPKPSEAFLSQLTVTSVVDDDNVAIGETNLNDTNQSRGSIRVETFIWFFNNVGMTIVVASLTLSFLSVMVTIVYDQVVRSWGKLVDKINGKTPNKELLHILENVMLKTESYDARMKLKLNHYYLLIFLISTKIIMCLFTSLIETIGAIQSARNTFHSALKGILRSPISVFNSLRIGVINNRLTTDQSYVDYSVFYRFSHISSVLIYCLMSIISLSILNWWSGLTLPFVLIAIYLAVVRHYLPMCRENMRAILGTRAALCTVISQTIYGSTVIRAARRETTSMTQFLRYLESHHRVKFFSASAVAWSNIRLRLLTLPIVVVNLISPLIQLVLIGTGIGSTAMDANVAMALSYSLKVSKTLKSVLSLMIDLTNNMCAVQRLQDMSKMQPNYDARMEQLNIFCRDLHNYDYGDSTTLDEVCFPEERTGVTVRDIVVDYDFNMKSAEMEGMCAQEWLENRRFLKRQSSMECEYLYCPPGEHVGIVGRTGSGKSTLMSALAGTIQLVNGNVQLDGVDIISIAADESLDIIGNIPHNPPLLVHWTIRHYVDPRHRHDDSEIWKALFDCSIGSYVKSLPGDNPLDIVIKKSWQSKCKAGSSQSDNIMSEGLQIQDVTLQYLTLARLLLYKEHLRMILVDEPFLVGKGDKQPMTPIHELVHRHFRDCNVFLVAHHAESIQLCDRVLVLDGGKIVGECLPSDVPDQFALSKLCREKSFTALPHVPAT</sequence>
<dbReference type="InterPro" id="IPR050173">
    <property type="entry name" value="ABC_transporter_C-like"/>
</dbReference>
<evidence type="ECO:0000259" key="11">
    <source>
        <dbReference type="PROSITE" id="PS50893"/>
    </source>
</evidence>
<dbReference type="GO" id="GO:0016020">
    <property type="term" value="C:membrane"/>
    <property type="evidence" value="ECO:0007669"/>
    <property type="project" value="UniProtKB-SubCell"/>
</dbReference>
<accession>A0AAD8LP45</accession>
<feature type="domain" description="ABC transmembrane type-1" evidence="12">
    <location>
        <begin position="906"/>
        <end position="1195"/>
    </location>
</feature>
<dbReference type="PROSITE" id="PS50929">
    <property type="entry name" value="ABC_TM1F"/>
    <property type="match status" value="2"/>
</dbReference>
<dbReference type="InterPro" id="IPR003593">
    <property type="entry name" value="AAA+_ATPase"/>
</dbReference>
<dbReference type="EMBL" id="JAVEPI010000003">
    <property type="protein sequence ID" value="KAK1443063.1"/>
    <property type="molecule type" value="Genomic_DNA"/>
</dbReference>
<proteinExistence type="inferred from homology"/>
<dbReference type="GO" id="GO:0005524">
    <property type="term" value="F:ATP binding"/>
    <property type="evidence" value="ECO:0007669"/>
    <property type="project" value="UniProtKB-KW"/>
</dbReference>
<dbReference type="Pfam" id="PF00664">
    <property type="entry name" value="ABC_membrane"/>
    <property type="match status" value="1"/>
</dbReference>
<keyword evidence="7 10" id="KW-1133">Transmembrane helix</keyword>
<dbReference type="PANTHER" id="PTHR24223:SF456">
    <property type="entry name" value="MULTIDRUG RESISTANCE-ASSOCIATED PROTEIN LETHAL(2)03659"/>
    <property type="match status" value="1"/>
</dbReference>
<dbReference type="PROSITE" id="PS50893">
    <property type="entry name" value="ABC_TRANSPORTER_2"/>
    <property type="match status" value="2"/>
</dbReference>
<dbReference type="Proteomes" id="UP001230268">
    <property type="component" value="Unassembled WGS sequence"/>
</dbReference>
<keyword evidence="6 13" id="KW-0067">ATP-binding</keyword>
<keyword evidence="5" id="KW-0547">Nucleotide-binding</keyword>
<evidence type="ECO:0000313" key="13">
    <source>
        <dbReference type="EMBL" id="KAK1443063.1"/>
    </source>
</evidence>
<evidence type="ECO:0000259" key="12">
    <source>
        <dbReference type="PROSITE" id="PS50929"/>
    </source>
</evidence>
<evidence type="ECO:0000256" key="7">
    <source>
        <dbReference type="ARBA" id="ARBA00022989"/>
    </source>
</evidence>
<evidence type="ECO:0000256" key="10">
    <source>
        <dbReference type="SAM" id="Phobius"/>
    </source>
</evidence>
<name>A0AAD8LP45_BABGI</name>
<organism evidence="13 14">
    <name type="scientific">Babesia gibsoni</name>
    <dbReference type="NCBI Taxonomy" id="33632"/>
    <lineage>
        <taxon>Eukaryota</taxon>
        <taxon>Sar</taxon>
        <taxon>Alveolata</taxon>
        <taxon>Apicomplexa</taxon>
        <taxon>Aconoidasida</taxon>
        <taxon>Piroplasmida</taxon>
        <taxon>Babesiidae</taxon>
        <taxon>Babesia</taxon>
    </lineage>
</organism>
<feature type="transmembrane region" description="Helical" evidence="10">
    <location>
        <begin position="155"/>
        <end position="178"/>
    </location>
</feature>
<keyword evidence="4 10" id="KW-0812">Transmembrane</keyword>
<comment type="similarity">
    <text evidence="2">Belongs to the ABC transporter superfamily. ABCC family. Conjugate transporter (TC 3.A.1.208) subfamily.</text>
</comment>
<feature type="transmembrane region" description="Helical" evidence="10">
    <location>
        <begin position="946"/>
        <end position="966"/>
    </location>
</feature>
<evidence type="ECO:0000256" key="5">
    <source>
        <dbReference type="ARBA" id="ARBA00022741"/>
    </source>
</evidence>
<evidence type="ECO:0000256" key="4">
    <source>
        <dbReference type="ARBA" id="ARBA00022692"/>
    </source>
</evidence>
<dbReference type="Gene3D" id="1.20.1560.10">
    <property type="entry name" value="ABC transporter type 1, transmembrane domain"/>
    <property type="match status" value="2"/>
</dbReference>
<feature type="transmembrane region" description="Helical" evidence="10">
    <location>
        <begin position="372"/>
        <end position="396"/>
    </location>
</feature>
<feature type="transmembrane region" description="Helical" evidence="10">
    <location>
        <begin position="1018"/>
        <end position="1041"/>
    </location>
</feature>
<feature type="transmembrane region" description="Helical" evidence="10">
    <location>
        <begin position="270"/>
        <end position="288"/>
    </location>
</feature>
<protein>
    <submittedName>
        <fullName evidence="13">ATP-binding cassette sub-family C protein</fullName>
    </submittedName>
</protein>
<dbReference type="InterPro" id="IPR011527">
    <property type="entry name" value="ABC1_TM_dom"/>
</dbReference>